<dbReference type="EMBL" id="JAAGMD010000480">
    <property type="protein sequence ID" value="NEA87608.1"/>
    <property type="molecule type" value="Genomic_DNA"/>
</dbReference>
<organism evidence="1">
    <name type="scientific">Streptomyces sp. SID14436</name>
    <dbReference type="NCBI Taxonomy" id="2706070"/>
    <lineage>
        <taxon>Bacteria</taxon>
        <taxon>Bacillati</taxon>
        <taxon>Actinomycetota</taxon>
        <taxon>Actinomycetes</taxon>
        <taxon>Kitasatosporales</taxon>
        <taxon>Streptomycetaceae</taxon>
        <taxon>Streptomyces</taxon>
    </lineage>
</organism>
<evidence type="ECO:0000313" key="1">
    <source>
        <dbReference type="EMBL" id="NEA87608.1"/>
    </source>
</evidence>
<sequence length="216" mass="23759">MGRMPVFRWVVVLGLLLVTVSFGVWWATPGFPELKQVDLTVLREEPDGTCEVRWSDPFASGTREGSYLCDPERDPVLKAPAYRPGTDLAWDTGFVVAEGPDRGELYSLEQDDGSRATVVSDVLVTAGVLLTLVGAMGGTVRSATRTSGVRAGVLHRAERDVLRRAERLREAAEQVSGDHERAVRAVRDAWEPLHREAVRERLGRMPAVPSRWAAGL</sequence>
<dbReference type="AlphaFoldDB" id="A0A6G3QVT1"/>
<name>A0A6G3QVT1_9ACTN</name>
<proteinExistence type="predicted"/>
<reference evidence="1" key="1">
    <citation type="submission" date="2020-01" db="EMBL/GenBank/DDBJ databases">
        <title>Insect and environment-associated Actinomycetes.</title>
        <authorList>
            <person name="Currrie C."/>
            <person name="Chevrette M."/>
            <person name="Carlson C."/>
            <person name="Stubbendieck R."/>
            <person name="Wendt-Pienkowski E."/>
        </authorList>
    </citation>
    <scope>NUCLEOTIDE SEQUENCE</scope>
    <source>
        <strain evidence="1">SID14436</strain>
    </source>
</reference>
<accession>A0A6G3QVT1</accession>
<comment type="caution">
    <text evidence="1">The sequence shown here is derived from an EMBL/GenBank/DDBJ whole genome shotgun (WGS) entry which is preliminary data.</text>
</comment>
<gene>
    <name evidence="1" type="ORF">G3I53_16580</name>
</gene>
<feature type="non-terminal residue" evidence="1">
    <location>
        <position position="216"/>
    </location>
</feature>
<protein>
    <submittedName>
        <fullName evidence="1">Uncharacterized protein</fullName>
    </submittedName>
</protein>